<keyword evidence="10" id="KW-1185">Reference proteome</keyword>
<feature type="region of interest" description="Disordered" evidence="6">
    <location>
        <begin position="185"/>
        <end position="208"/>
    </location>
</feature>
<dbReference type="InterPro" id="IPR014284">
    <property type="entry name" value="RNA_pol_sigma-70_dom"/>
</dbReference>
<dbReference type="AlphaFoldDB" id="A0A0N9IG05"/>
<dbReference type="OrthoDB" id="9780326at2"/>
<dbReference type="RefSeq" id="WP_054296289.1">
    <property type="nucleotide sequence ID" value="NZ_CP012752.1"/>
</dbReference>
<dbReference type="Pfam" id="PF04542">
    <property type="entry name" value="Sigma70_r2"/>
    <property type="match status" value="1"/>
</dbReference>
<feature type="region of interest" description="Disordered" evidence="6">
    <location>
        <begin position="95"/>
        <end position="114"/>
    </location>
</feature>
<dbReference type="STRING" id="860235.AOZ06_52860"/>
<name>A0A0N9IG05_9PSEU</name>
<dbReference type="InterPro" id="IPR013324">
    <property type="entry name" value="RNA_pol_sigma_r3/r4-like"/>
</dbReference>
<dbReference type="GO" id="GO:0006352">
    <property type="term" value="P:DNA-templated transcription initiation"/>
    <property type="evidence" value="ECO:0007669"/>
    <property type="project" value="InterPro"/>
</dbReference>
<evidence type="ECO:0000259" key="8">
    <source>
        <dbReference type="Pfam" id="PF08281"/>
    </source>
</evidence>
<keyword evidence="2" id="KW-0805">Transcription regulation</keyword>
<dbReference type="InterPro" id="IPR036388">
    <property type="entry name" value="WH-like_DNA-bd_sf"/>
</dbReference>
<dbReference type="InterPro" id="IPR007627">
    <property type="entry name" value="RNA_pol_sigma70_r2"/>
</dbReference>
<evidence type="ECO:0000256" key="5">
    <source>
        <dbReference type="ARBA" id="ARBA00023163"/>
    </source>
</evidence>
<comment type="similarity">
    <text evidence="1">Belongs to the sigma-70 factor family. ECF subfamily.</text>
</comment>
<dbReference type="NCBIfam" id="NF007225">
    <property type="entry name" value="PRK09643.1"/>
    <property type="match status" value="1"/>
</dbReference>
<dbReference type="CDD" id="cd06171">
    <property type="entry name" value="Sigma70_r4"/>
    <property type="match status" value="1"/>
</dbReference>
<evidence type="ECO:0000313" key="9">
    <source>
        <dbReference type="EMBL" id="ALG14419.1"/>
    </source>
</evidence>
<evidence type="ECO:0000259" key="7">
    <source>
        <dbReference type="Pfam" id="PF04542"/>
    </source>
</evidence>
<feature type="compositionally biased region" description="Low complexity" evidence="6">
    <location>
        <begin position="95"/>
        <end position="111"/>
    </location>
</feature>
<feature type="domain" description="RNA polymerase sigma-70 region 2" evidence="7">
    <location>
        <begin position="26"/>
        <end position="93"/>
    </location>
</feature>
<protein>
    <submittedName>
        <fullName evidence="9">RNA polymerase subunit sigma</fullName>
    </submittedName>
</protein>
<feature type="domain" description="RNA polymerase sigma factor 70 region 4 type 2" evidence="8">
    <location>
        <begin position="123"/>
        <end position="173"/>
    </location>
</feature>
<feature type="compositionally biased region" description="Basic and acidic residues" evidence="6">
    <location>
        <begin position="193"/>
        <end position="208"/>
    </location>
</feature>
<dbReference type="GO" id="GO:0016987">
    <property type="term" value="F:sigma factor activity"/>
    <property type="evidence" value="ECO:0007669"/>
    <property type="project" value="UniProtKB-KW"/>
</dbReference>
<evidence type="ECO:0000256" key="2">
    <source>
        <dbReference type="ARBA" id="ARBA00023015"/>
    </source>
</evidence>
<evidence type="ECO:0000256" key="3">
    <source>
        <dbReference type="ARBA" id="ARBA00023082"/>
    </source>
</evidence>
<keyword evidence="4" id="KW-0238">DNA-binding</keyword>
<dbReference type="PANTHER" id="PTHR43133:SF50">
    <property type="entry name" value="ECF RNA POLYMERASE SIGMA FACTOR SIGM"/>
    <property type="match status" value="1"/>
</dbReference>
<keyword evidence="3" id="KW-0731">Sigma factor</keyword>
<dbReference type="PANTHER" id="PTHR43133">
    <property type="entry name" value="RNA POLYMERASE ECF-TYPE SIGMA FACTO"/>
    <property type="match status" value="1"/>
</dbReference>
<dbReference type="KEGG" id="kphy:AOZ06_52860"/>
<dbReference type="InterPro" id="IPR013325">
    <property type="entry name" value="RNA_pol_sigma_r2"/>
</dbReference>
<dbReference type="Proteomes" id="UP000063699">
    <property type="component" value="Chromosome"/>
</dbReference>
<dbReference type="SUPFAM" id="SSF88946">
    <property type="entry name" value="Sigma2 domain of RNA polymerase sigma factors"/>
    <property type="match status" value="1"/>
</dbReference>
<sequence length="208" mass="22675">MTAAASSDASLIASHAAGDPHAFSEIVRRHRDRLWAVALRTLRDPEEAADALQEAFISAFRNAGSFRAESQVTTWLHRIVVNACLDRVRRRQARPTVPLPETGPGEPVTPGDAMSDRETSLVVRNALAELSEEQRVPILLVDVEGYSVAETAKMLGIAEGTVKSRCARGRAKLAKVLGHLRNPIADANVPGDASEKREGRPRRQWEGT</sequence>
<reference evidence="9 10" key="1">
    <citation type="submission" date="2015-07" db="EMBL/GenBank/DDBJ databases">
        <title>Genome sequencing of Kibdelosporangium phytohabitans.</title>
        <authorList>
            <person name="Qin S."/>
            <person name="Xing K."/>
        </authorList>
    </citation>
    <scope>NUCLEOTIDE SEQUENCE [LARGE SCALE GENOMIC DNA]</scope>
    <source>
        <strain evidence="9 10">KLBMP1111</strain>
    </source>
</reference>
<dbReference type="InterPro" id="IPR013249">
    <property type="entry name" value="RNA_pol_sigma70_r4_t2"/>
</dbReference>
<gene>
    <name evidence="9" type="ORF">AOZ06_52860</name>
</gene>
<evidence type="ECO:0000256" key="6">
    <source>
        <dbReference type="SAM" id="MobiDB-lite"/>
    </source>
</evidence>
<dbReference type="Gene3D" id="1.10.10.10">
    <property type="entry name" value="Winged helix-like DNA-binding domain superfamily/Winged helix DNA-binding domain"/>
    <property type="match status" value="1"/>
</dbReference>
<dbReference type="EMBL" id="CP012752">
    <property type="protein sequence ID" value="ALG14419.1"/>
    <property type="molecule type" value="Genomic_DNA"/>
</dbReference>
<dbReference type="NCBIfam" id="TIGR02937">
    <property type="entry name" value="sigma70-ECF"/>
    <property type="match status" value="1"/>
</dbReference>
<keyword evidence="5" id="KW-0804">Transcription</keyword>
<proteinExistence type="inferred from homology"/>
<accession>A0A0N9IG05</accession>
<dbReference type="InterPro" id="IPR039425">
    <property type="entry name" value="RNA_pol_sigma-70-like"/>
</dbReference>
<dbReference type="GO" id="GO:0003677">
    <property type="term" value="F:DNA binding"/>
    <property type="evidence" value="ECO:0007669"/>
    <property type="project" value="UniProtKB-KW"/>
</dbReference>
<dbReference type="Gene3D" id="1.10.1740.10">
    <property type="match status" value="1"/>
</dbReference>
<organism evidence="9 10">
    <name type="scientific">Kibdelosporangium phytohabitans</name>
    <dbReference type="NCBI Taxonomy" id="860235"/>
    <lineage>
        <taxon>Bacteria</taxon>
        <taxon>Bacillati</taxon>
        <taxon>Actinomycetota</taxon>
        <taxon>Actinomycetes</taxon>
        <taxon>Pseudonocardiales</taxon>
        <taxon>Pseudonocardiaceae</taxon>
        <taxon>Kibdelosporangium</taxon>
    </lineage>
</organism>
<evidence type="ECO:0000313" key="10">
    <source>
        <dbReference type="Proteomes" id="UP000063699"/>
    </source>
</evidence>
<dbReference type="SUPFAM" id="SSF88659">
    <property type="entry name" value="Sigma3 and sigma4 domains of RNA polymerase sigma factors"/>
    <property type="match status" value="1"/>
</dbReference>
<evidence type="ECO:0000256" key="1">
    <source>
        <dbReference type="ARBA" id="ARBA00010641"/>
    </source>
</evidence>
<dbReference type="Pfam" id="PF08281">
    <property type="entry name" value="Sigma70_r4_2"/>
    <property type="match status" value="1"/>
</dbReference>
<evidence type="ECO:0000256" key="4">
    <source>
        <dbReference type="ARBA" id="ARBA00023125"/>
    </source>
</evidence>